<accession>A0ABV9NXS8</accession>
<feature type="compositionally biased region" description="Basic and acidic residues" evidence="1">
    <location>
        <begin position="94"/>
        <end position="113"/>
    </location>
</feature>
<comment type="caution">
    <text evidence="2">The sequence shown here is derived from an EMBL/GenBank/DDBJ whole genome shotgun (WGS) entry which is preliminary data.</text>
</comment>
<evidence type="ECO:0000313" key="2">
    <source>
        <dbReference type="EMBL" id="MFC4738163.1"/>
    </source>
</evidence>
<dbReference type="EMBL" id="JBHSGK010000021">
    <property type="protein sequence ID" value="MFC4738163.1"/>
    <property type="molecule type" value="Genomic_DNA"/>
</dbReference>
<feature type="region of interest" description="Disordered" evidence="1">
    <location>
        <begin position="33"/>
        <end position="118"/>
    </location>
</feature>
<keyword evidence="3" id="KW-1185">Reference proteome</keyword>
<protein>
    <submittedName>
        <fullName evidence="2">Uncharacterized protein</fullName>
    </submittedName>
</protein>
<evidence type="ECO:0000256" key="1">
    <source>
        <dbReference type="SAM" id="MobiDB-lite"/>
    </source>
</evidence>
<evidence type="ECO:0000313" key="3">
    <source>
        <dbReference type="Proteomes" id="UP001595896"/>
    </source>
</evidence>
<gene>
    <name evidence="2" type="ORF">ACFO4L_16450</name>
</gene>
<name>A0ABV9NXS8_9BACI</name>
<organism evidence="2 3">
    <name type="scientific">Bacillus daqingensis</name>
    <dbReference type="NCBI Taxonomy" id="872396"/>
    <lineage>
        <taxon>Bacteria</taxon>
        <taxon>Bacillati</taxon>
        <taxon>Bacillota</taxon>
        <taxon>Bacilli</taxon>
        <taxon>Bacillales</taxon>
        <taxon>Bacillaceae</taxon>
        <taxon>Bacillus</taxon>
    </lineage>
</organism>
<proteinExistence type="predicted"/>
<sequence length="173" mass="20290">MMMLSFINLLFESPLLLFFILAAIFSFIQSRSGQKQEENSQPRVPEQRQEQSDREASEKEFDWRDILFETEEKQEEKQPQRQEKAQTDSPAQTEMEKHYEQLRKKQRQAEKSASKLQKSPIVKKDITATAEQKVTIDFNNMTKQDVVKGIVWAEVLGKPKAAAGRNRNRRMTR</sequence>
<reference evidence="3" key="1">
    <citation type="journal article" date="2019" name="Int. J. Syst. Evol. Microbiol.">
        <title>The Global Catalogue of Microorganisms (GCM) 10K type strain sequencing project: providing services to taxonomists for standard genome sequencing and annotation.</title>
        <authorList>
            <consortium name="The Broad Institute Genomics Platform"/>
            <consortium name="The Broad Institute Genome Sequencing Center for Infectious Disease"/>
            <person name="Wu L."/>
            <person name="Ma J."/>
        </authorList>
    </citation>
    <scope>NUCLEOTIDE SEQUENCE [LARGE SCALE GENOMIC DNA]</scope>
    <source>
        <strain evidence="3">JCM 12165</strain>
    </source>
</reference>
<feature type="compositionally biased region" description="Basic and acidic residues" evidence="1">
    <location>
        <begin position="34"/>
        <end position="86"/>
    </location>
</feature>
<dbReference type="Proteomes" id="UP001595896">
    <property type="component" value="Unassembled WGS sequence"/>
</dbReference>